<reference evidence="1 2" key="1">
    <citation type="journal article" date="2005" name="Nature">
        <title>The genome sequence of the rice blast fungus Magnaporthe grisea.</title>
        <authorList>
            <person name="Dean R.A."/>
            <person name="Talbot N.J."/>
            <person name="Ebbole D.J."/>
            <person name="Farman M.L."/>
            <person name="Mitchell T.K."/>
            <person name="Orbach M.J."/>
            <person name="Thon M."/>
            <person name="Kulkarni R."/>
            <person name="Xu J.R."/>
            <person name="Pan H."/>
            <person name="Read N.D."/>
            <person name="Lee Y.H."/>
            <person name="Carbone I."/>
            <person name="Brown D."/>
            <person name="Oh Y.Y."/>
            <person name="Donofrio N."/>
            <person name="Jeong J.S."/>
            <person name="Soanes D.M."/>
            <person name="Djonovic S."/>
            <person name="Kolomiets E."/>
            <person name="Rehmeyer C."/>
            <person name="Li W."/>
            <person name="Harding M."/>
            <person name="Kim S."/>
            <person name="Lebrun M.H."/>
            <person name="Bohnert H."/>
            <person name="Coughlan S."/>
            <person name="Butler J."/>
            <person name="Calvo S."/>
            <person name="Ma L.J."/>
            <person name="Nicol R."/>
            <person name="Purcell S."/>
            <person name="Nusbaum C."/>
            <person name="Galagan J.E."/>
            <person name="Birren B.W."/>
        </authorList>
    </citation>
    <scope>NUCLEOTIDE SEQUENCE [LARGE SCALE GENOMIC DNA]</scope>
    <source>
        <strain evidence="2">70-15 / ATCC MYA-4617 / FGSC 8958</strain>
    </source>
</reference>
<dbReference type="RefSeq" id="XP_003716260.1">
    <property type="nucleotide sequence ID" value="XM_003716212.1"/>
</dbReference>
<organism evidence="1 2">
    <name type="scientific">Pyricularia oryzae (strain 70-15 / ATCC MYA-4617 / FGSC 8958)</name>
    <name type="common">Rice blast fungus</name>
    <name type="synonym">Magnaporthe oryzae</name>
    <dbReference type="NCBI Taxonomy" id="242507"/>
    <lineage>
        <taxon>Eukaryota</taxon>
        <taxon>Fungi</taxon>
        <taxon>Dikarya</taxon>
        <taxon>Ascomycota</taxon>
        <taxon>Pezizomycotina</taxon>
        <taxon>Sordariomycetes</taxon>
        <taxon>Sordariomycetidae</taxon>
        <taxon>Magnaporthales</taxon>
        <taxon>Pyriculariaceae</taxon>
        <taxon>Pyricularia</taxon>
    </lineage>
</organism>
<dbReference type="GeneID" id="12984387"/>
<dbReference type="VEuPathDB" id="FungiDB:MGG_17055"/>
<dbReference type="KEGG" id="mgr:MGG_17055"/>
<dbReference type="HOGENOM" id="CLU_2469534_0_0_1"/>
<dbReference type="EMBL" id="CM001234">
    <property type="protein sequence ID" value="EHA49941.1"/>
    <property type="molecule type" value="Genomic_DNA"/>
</dbReference>
<sequence>MAENGHDSPIKIFERATGILWTLEFGSARSQPGTVWWHLLLLGTICRSTPRATPYLAKLAFPCCAVLSCPLSNNQGTRLYRTPNSLQH</sequence>
<name>G4N728_PYRO7</name>
<evidence type="ECO:0000313" key="2">
    <source>
        <dbReference type="Proteomes" id="UP000009058"/>
    </source>
</evidence>
<dbReference type="OrthoDB" id="10441726at2759"/>
<reference key="2">
    <citation type="submission" date="2011-05" db="EMBL/GenBank/DDBJ databases">
        <title>The Genome Sequence of Magnaporthe oryzae 70-15.</title>
        <authorList>
            <consortium name="The Broad Institute Genome Sequencing Platform"/>
            <person name="Ma L.-J."/>
            <person name="Dead R."/>
            <person name="Young S.K."/>
            <person name="Zeng Q."/>
            <person name="Gargeya S."/>
            <person name="Fitzgerald M."/>
            <person name="Haas B."/>
            <person name="Abouelleil A."/>
            <person name="Alvarado L."/>
            <person name="Arachchi H.M."/>
            <person name="Berlin A."/>
            <person name="Brown A."/>
            <person name="Chapman S.B."/>
            <person name="Chen Z."/>
            <person name="Dunbar C."/>
            <person name="Freedman E."/>
            <person name="Gearin G."/>
            <person name="Gellesch M."/>
            <person name="Goldberg J."/>
            <person name="Griggs A."/>
            <person name="Gujja S."/>
            <person name="Heiman D."/>
            <person name="Howarth C."/>
            <person name="Larson L."/>
            <person name="Lui A."/>
            <person name="MacDonald P.J.P."/>
            <person name="Mehta T."/>
            <person name="Montmayeur A."/>
            <person name="Murphy C."/>
            <person name="Neiman D."/>
            <person name="Pearson M."/>
            <person name="Priest M."/>
            <person name="Roberts A."/>
            <person name="Saif S."/>
            <person name="Shea T."/>
            <person name="Shenoy N."/>
            <person name="Sisk P."/>
            <person name="Stolte C."/>
            <person name="Sykes S."/>
            <person name="Yandava C."/>
            <person name="Wortman J."/>
            <person name="Nusbaum C."/>
            <person name="Birren B."/>
        </authorList>
    </citation>
    <scope>NUCLEOTIDE SEQUENCE</scope>
    <source>
        <strain>70-15</strain>
    </source>
</reference>
<dbReference type="InParanoid" id="G4N728"/>
<dbReference type="Proteomes" id="UP000009058">
    <property type="component" value="Chromosome 4"/>
</dbReference>
<accession>G4N728</accession>
<keyword evidence="2" id="KW-1185">Reference proteome</keyword>
<evidence type="ECO:0000313" key="1">
    <source>
        <dbReference type="EMBL" id="EHA49941.1"/>
    </source>
</evidence>
<protein>
    <submittedName>
        <fullName evidence="1">Uncharacterized protein</fullName>
    </submittedName>
</protein>
<gene>
    <name evidence="1" type="ORF">MGG_17055</name>
</gene>
<dbReference type="AlphaFoldDB" id="G4N728"/>
<proteinExistence type="predicted"/>